<comment type="caution">
    <text evidence="1">The sequence shown here is derived from an EMBL/GenBank/DDBJ whole genome shotgun (WGS) entry which is preliminary data.</text>
</comment>
<evidence type="ECO:0000313" key="1">
    <source>
        <dbReference type="EMBL" id="MDR7097552.1"/>
    </source>
</evidence>
<protein>
    <submittedName>
        <fullName evidence="1">Uncharacterized protein</fullName>
    </submittedName>
</protein>
<reference evidence="1 2" key="1">
    <citation type="submission" date="2023-07" db="EMBL/GenBank/DDBJ databases">
        <title>Sorghum-associated microbial communities from plants grown in Nebraska, USA.</title>
        <authorList>
            <person name="Schachtman D."/>
        </authorList>
    </citation>
    <scope>NUCLEOTIDE SEQUENCE [LARGE SCALE GENOMIC DNA]</scope>
    <source>
        <strain evidence="1 2">BE240</strain>
    </source>
</reference>
<accession>A0ABU1VJE3</accession>
<dbReference type="EMBL" id="JAVDWE010000032">
    <property type="protein sequence ID" value="MDR7097552.1"/>
    <property type="molecule type" value="Genomic_DNA"/>
</dbReference>
<evidence type="ECO:0000313" key="2">
    <source>
        <dbReference type="Proteomes" id="UP001265550"/>
    </source>
</evidence>
<keyword evidence="2" id="KW-1185">Reference proteome</keyword>
<proteinExistence type="predicted"/>
<dbReference type="Proteomes" id="UP001265550">
    <property type="component" value="Unassembled WGS sequence"/>
</dbReference>
<organism evidence="1 2">
    <name type="scientific">Hydrogenophaga laconesensis</name>
    <dbReference type="NCBI Taxonomy" id="1805971"/>
    <lineage>
        <taxon>Bacteria</taxon>
        <taxon>Pseudomonadati</taxon>
        <taxon>Pseudomonadota</taxon>
        <taxon>Betaproteobacteria</taxon>
        <taxon>Burkholderiales</taxon>
        <taxon>Comamonadaceae</taxon>
        <taxon>Hydrogenophaga</taxon>
    </lineage>
</organism>
<name>A0ABU1VJE3_9BURK</name>
<sequence>MPSSVNRFFIVQFPLRVNWTPNRRVAKFWGQRRYPQDDAKVPQPYPQEKLAVNGRLWTSENKKAP</sequence>
<gene>
    <name evidence="1" type="ORF">J2X09_005328</name>
</gene>